<dbReference type="SUPFAM" id="SSF55729">
    <property type="entry name" value="Acyl-CoA N-acyltransferases (Nat)"/>
    <property type="match status" value="1"/>
</dbReference>
<proteinExistence type="predicted"/>
<evidence type="ECO:0000313" key="2">
    <source>
        <dbReference type="EMBL" id="QSQ27999.1"/>
    </source>
</evidence>
<organism evidence="2 3">
    <name type="scientific">Pyxidicoccus parkwayensis</name>
    <dbReference type="NCBI Taxonomy" id="2813578"/>
    <lineage>
        <taxon>Bacteria</taxon>
        <taxon>Pseudomonadati</taxon>
        <taxon>Myxococcota</taxon>
        <taxon>Myxococcia</taxon>
        <taxon>Myxococcales</taxon>
        <taxon>Cystobacterineae</taxon>
        <taxon>Myxococcaceae</taxon>
        <taxon>Pyxidicoccus</taxon>
    </lineage>
</organism>
<evidence type="ECO:0000313" key="3">
    <source>
        <dbReference type="Proteomes" id="UP000662747"/>
    </source>
</evidence>
<dbReference type="InterPro" id="IPR038740">
    <property type="entry name" value="BioF2-like_GNAT_dom"/>
</dbReference>
<feature type="domain" description="BioF2-like acetyltransferase" evidence="1">
    <location>
        <begin position="223"/>
        <end position="357"/>
    </location>
</feature>
<keyword evidence="3" id="KW-1185">Reference proteome</keyword>
<dbReference type="EMBL" id="CP071090">
    <property type="protein sequence ID" value="QSQ27999.1"/>
    <property type="molecule type" value="Genomic_DNA"/>
</dbReference>
<dbReference type="Gene3D" id="3.40.630.30">
    <property type="match status" value="1"/>
</dbReference>
<accession>A0ABX7PBS0</accession>
<gene>
    <name evidence="2" type="ORF">JY651_05730</name>
</gene>
<dbReference type="Pfam" id="PF13480">
    <property type="entry name" value="Acetyltransf_6"/>
    <property type="match status" value="1"/>
</dbReference>
<evidence type="ECO:0000259" key="1">
    <source>
        <dbReference type="Pfam" id="PF13480"/>
    </source>
</evidence>
<sequence>MLLSYAVLSAAWLAALRNDFRPSPPAEASLDLQWVSSLEDVGQEAWGVCFPREDVLKSFALHRAVEAARLPGIEFHHLLARREGRVLAIVPCFRIRLSLTTVAPDIVKKAVDTVRRLFPGFLCARAFIVGTPVAICRDLLGVQQGRDGPLPAEVLRAVTREVLDRARRLRMGWVIIKELTSRFLPQVREVLSESFTLVESAATTWLYLGEEGAGTYRERLRKKYRSMMTHRERQLVDSGMRWELHHDFAPYAERMEALYLQVLHRSKVQFETLNRDFFVELSRRLGKRAFALLCFQEDELVAFELFLEDAGEVHPVYLGMDYRHRDQGALYFNCIYKIVEQAEARGKAVVELGQTSYAAKASLGAVVDRLYLAVRHLNPAVNLLLRVFRRALFPPTQVPRRQRVFRDMRANDEALVRHGVHFEEALS</sequence>
<name>A0ABX7PBS0_9BACT</name>
<protein>
    <submittedName>
        <fullName evidence="2">GNAT family N-acetyltransferase</fullName>
    </submittedName>
</protein>
<reference evidence="2 3" key="1">
    <citation type="submission" date="2021-02" db="EMBL/GenBank/DDBJ databases">
        <title>De Novo genome assembly of isolated myxobacteria.</title>
        <authorList>
            <person name="Stevens D.C."/>
        </authorList>
    </citation>
    <scope>NUCLEOTIDE SEQUENCE [LARGE SCALE GENOMIC DNA]</scope>
    <source>
        <strain evidence="3">SCPEA02</strain>
    </source>
</reference>
<dbReference type="InterPro" id="IPR016181">
    <property type="entry name" value="Acyl_CoA_acyltransferase"/>
</dbReference>
<dbReference type="Proteomes" id="UP000662747">
    <property type="component" value="Chromosome"/>
</dbReference>